<accession>A0ABW3SG78</accession>
<feature type="transmembrane region" description="Helical" evidence="1">
    <location>
        <begin position="80"/>
        <end position="100"/>
    </location>
</feature>
<keyword evidence="1" id="KW-0472">Membrane</keyword>
<feature type="transmembrane region" description="Helical" evidence="1">
    <location>
        <begin position="130"/>
        <end position="149"/>
    </location>
</feature>
<evidence type="ECO:0000313" key="2">
    <source>
        <dbReference type="EMBL" id="MFD1182705.1"/>
    </source>
</evidence>
<protein>
    <submittedName>
        <fullName evidence="2">DUF2269 family protein</fullName>
    </submittedName>
</protein>
<keyword evidence="3" id="KW-1185">Reference proteome</keyword>
<proteinExistence type="predicted"/>
<organism evidence="2 3">
    <name type="scientific">Paenibacillus timonensis</name>
    <dbReference type="NCBI Taxonomy" id="225915"/>
    <lineage>
        <taxon>Bacteria</taxon>
        <taxon>Bacillati</taxon>
        <taxon>Bacillota</taxon>
        <taxon>Bacilli</taxon>
        <taxon>Bacillales</taxon>
        <taxon>Paenibacillaceae</taxon>
        <taxon>Paenibacillus</taxon>
    </lineage>
</organism>
<dbReference type="Proteomes" id="UP001597211">
    <property type="component" value="Unassembled WGS sequence"/>
</dbReference>
<dbReference type="Pfam" id="PF10027">
    <property type="entry name" value="DUF2269"/>
    <property type="match status" value="1"/>
</dbReference>
<dbReference type="InterPro" id="IPR018729">
    <property type="entry name" value="DUF2269_transmembrane"/>
</dbReference>
<comment type="caution">
    <text evidence="2">The sequence shown here is derived from an EMBL/GenBank/DDBJ whole genome shotgun (WGS) entry which is preliminary data.</text>
</comment>
<dbReference type="RefSeq" id="WP_240269968.1">
    <property type="nucleotide sequence ID" value="NZ_JAKSXN010000035.1"/>
</dbReference>
<keyword evidence="1" id="KW-0812">Transmembrane</keyword>
<sequence length="153" mass="16792">MGLWLTLHFIGVFLMVGNIVTAAFWKIRADRTGNSLIMHYAAKNVMIADYIFTIPGLALIVLSGGMMTGSLGYSLAGLNWLTFSLGLFTVTGLIWLLILIPMQRKMIRLSAEGIESGTVTADYHKASRNWAVYGTMATLLPLGILFLMITKGF</sequence>
<feature type="transmembrane region" description="Helical" evidence="1">
    <location>
        <begin position="6"/>
        <end position="25"/>
    </location>
</feature>
<name>A0ABW3SG78_9BACL</name>
<dbReference type="EMBL" id="JBHTKZ010000030">
    <property type="protein sequence ID" value="MFD1182705.1"/>
    <property type="molecule type" value="Genomic_DNA"/>
</dbReference>
<evidence type="ECO:0000313" key="3">
    <source>
        <dbReference type="Proteomes" id="UP001597211"/>
    </source>
</evidence>
<keyword evidence="1" id="KW-1133">Transmembrane helix</keyword>
<evidence type="ECO:0000256" key="1">
    <source>
        <dbReference type="SAM" id="Phobius"/>
    </source>
</evidence>
<reference evidence="3" key="1">
    <citation type="journal article" date="2019" name="Int. J. Syst. Evol. Microbiol.">
        <title>The Global Catalogue of Microorganisms (GCM) 10K type strain sequencing project: providing services to taxonomists for standard genome sequencing and annotation.</title>
        <authorList>
            <consortium name="The Broad Institute Genomics Platform"/>
            <consortium name="The Broad Institute Genome Sequencing Center for Infectious Disease"/>
            <person name="Wu L."/>
            <person name="Ma J."/>
        </authorList>
    </citation>
    <scope>NUCLEOTIDE SEQUENCE [LARGE SCALE GENOMIC DNA]</scope>
    <source>
        <strain evidence="3">CCUG 48216</strain>
    </source>
</reference>
<feature type="transmembrane region" description="Helical" evidence="1">
    <location>
        <begin position="46"/>
        <end position="68"/>
    </location>
</feature>
<gene>
    <name evidence="2" type="ORF">ACFQ2Z_15205</name>
</gene>